<dbReference type="PANTHER" id="PTHR46599">
    <property type="entry name" value="PIGGYBAC TRANSPOSABLE ELEMENT-DERIVED PROTEIN 4"/>
    <property type="match status" value="1"/>
</dbReference>
<dbReference type="Pfam" id="PF13843">
    <property type="entry name" value="DDE_Tnp_1_7"/>
    <property type="match status" value="1"/>
</dbReference>
<sequence length="162" mass="18803">MSWVLARFVENSQKCYIPEFLTIDEQLFPTKAQCRFTHYMPNKPDKFGIKFWILADLKNKYCPNIKPYLGKDESRVENLGTHEVMSLVEPYFGRGYNVTKNNVFTSVDLATKLLQKKTSIVGTVKHSRKEIPAFIPLPLYDSNFYINGPLNLVVYQAYYNTS</sequence>
<dbReference type="RefSeq" id="XP_065645661.1">
    <property type="nucleotide sequence ID" value="XM_065789589.1"/>
</dbReference>
<evidence type="ECO:0000313" key="3">
    <source>
        <dbReference type="RefSeq" id="XP_065645661.1"/>
    </source>
</evidence>
<protein>
    <submittedName>
        <fullName evidence="3">PiggyBac transposable element-derived protein 4-like</fullName>
    </submittedName>
</protein>
<feature type="domain" description="PiggyBac transposable element-derived protein" evidence="1">
    <location>
        <begin position="5"/>
        <end position="132"/>
    </location>
</feature>
<reference evidence="3" key="2">
    <citation type="submission" date="2025-08" db="UniProtKB">
        <authorList>
            <consortium name="RefSeq"/>
        </authorList>
    </citation>
    <scope>IDENTIFICATION</scope>
</reference>
<gene>
    <name evidence="3" type="primary">LOC136076121</name>
</gene>
<dbReference type="Proteomes" id="UP001652625">
    <property type="component" value="Chromosome 02"/>
</dbReference>
<evidence type="ECO:0000259" key="1">
    <source>
        <dbReference type="Pfam" id="PF13843"/>
    </source>
</evidence>
<dbReference type="InterPro" id="IPR029526">
    <property type="entry name" value="PGBD"/>
</dbReference>
<proteinExistence type="predicted"/>
<reference evidence="2" key="1">
    <citation type="submission" date="2025-05" db="UniProtKB">
        <authorList>
            <consortium name="RefSeq"/>
        </authorList>
    </citation>
    <scope>NUCLEOTIDE SEQUENCE [LARGE SCALE GENOMIC DNA]</scope>
</reference>
<dbReference type="PANTHER" id="PTHR46599:SF6">
    <property type="entry name" value="DUAL SPECIFICITY PHOSPHATASE 26"/>
    <property type="match status" value="1"/>
</dbReference>
<keyword evidence="2" id="KW-1185">Reference proteome</keyword>
<name>A0ABM4B9U3_HYDVU</name>
<dbReference type="GeneID" id="136076121"/>
<accession>A0ABM4B9U3</accession>
<organism evidence="2 3">
    <name type="scientific">Hydra vulgaris</name>
    <name type="common">Hydra</name>
    <name type="synonym">Hydra attenuata</name>
    <dbReference type="NCBI Taxonomy" id="6087"/>
    <lineage>
        <taxon>Eukaryota</taxon>
        <taxon>Metazoa</taxon>
        <taxon>Cnidaria</taxon>
        <taxon>Hydrozoa</taxon>
        <taxon>Hydroidolina</taxon>
        <taxon>Anthoathecata</taxon>
        <taxon>Aplanulata</taxon>
        <taxon>Hydridae</taxon>
        <taxon>Hydra</taxon>
    </lineage>
</organism>
<evidence type="ECO:0000313" key="2">
    <source>
        <dbReference type="Proteomes" id="UP001652625"/>
    </source>
</evidence>